<proteinExistence type="predicted"/>
<protein>
    <recommendedName>
        <fullName evidence="4">Metallo-beta-lactamase domain-containing protein</fullName>
    </recommendedName>
</protein>
<dbReference type="EMBL" id="MPTB01000016">
    <property type="protein sequence ID" value="OMD47315.1"/>
    <property type="molecule type" value="Genomic_DNA"/>
</dbReference>
<evidence type="ECO:0000259" key="4">
    <source>
        <dbReference type="SMART" id="SM00849"/>
    </source>
</evidence>
<feature type="domain" description="Metallo-beta-lactamase" evidence="4">
    <location>
        <begin position="20"/>
        <end position="212"/>
    </location>
</feature>
<dbReference type="InterPro" id="IPR050855">
    <property type="entry name" value="NDM-1-like"/>
</dbReference>
<name>A0ABX3H9Z5_PAEBO</name>
<comment type="caution">
    <text evidence="5">The sequence shown here is derived from an EMBL/GenBank/DDBJ whole genome shotgun (WGS) entry which is preliminary data.</text>
</comment>
<dbReference type="PANTHER" id="PTHR42951">
    <property type="entry name" value="METALLO-BETA-LACTAMASE DOMAIN-CONTAINING"/>
    <property type="match status" value="1"/>
</dbReference>
<dbReference type="InterPro" id="IPR001279">
    <property type="entry name" value="Metallo-B-lactamas"/>
</dbReference>
<sequence>MRITQEGKLLQLTWMPGWFPVNCYLVVEDQELTLIDAAMSFSVQGILRTAAKLNLPITRIVLTHAHGDHVGALDELKKRLPEAVVYISERDAALLRGDRSLRQGEPQTPIKGSVPTKISTKPDILLRDGDTVGSLSAISTPGHTPGSMSFLDQRSGALIAGDAFQTFKRTAVAGTVVPWFPFPALATWNKEQAVASAIKLAGTSAAVLAVGHGNLLKAPGETMKQAVSKAQMQLGKEGR</sequence>
<reference evidence="5 6" key="1">
    <citation type="submission" date="2016-10" db="EMBL/GenBank/DDBJ databases">
        <title>Paenibacillus species isolates.</title>
        <authorList>
            <person name="Beno S.M."/>
        </authorList>
    </citation>
    <scope>NUCLEOTIDE SEQUENCE [LARGE SCALE GENOMIC DNA]</scope>
    <source>
        <strain evidence="5 6">FSL H7-0744</strain>
    </source>
</reference>
<comment type="catalytic activity">
    <reaction evidence="1">
        <text>3',5'-cyclic CMP + H2O = CMP + H(+)</text>
        <dbReference type="Rhea" id="RHEA:72675"/>
        <dbReference type="ChEBI" id="CHEBI:15377"/>
        <dbReference type="ChEBI" id="CHEBI:15378"/>
        <dbReference type="ChEBI" id="CHEBI:58003"/>
        <dbReference type="ChEBI" id="CHEBI:60377"/>
    </reaction>
    <physiologicalReaction direction="left-to-right" evidence="1">
        <dbReference type="Rhea" id="RHEA:72676"/>
    </physiologicalReaction>
</comment>
<evidence type="ECO:0000313" key="6">
    <source>
        <dbReference type="Proteomes" id="UP000187412"/>
    </source>
</evidence>
<dbReference type="Gene3D" id="3.60.15.10">
    <property type="entry name" value="Ribonuclease Z/Hydroxyacylglutathione hydrolase-like"/>
    <property type="match status" value="1"/>
</dbReference>
<dbReference type="Pfam" id="PF00753">
    <property type="entry name" value="Lactamase_B"/>
    <property type="match status" value="1"/>
</dbReference>
<evidence type="ECO:0000256" key="1">
    <source>
        <dbReference type="ARBA" id="ARBA00034221"/>
    </source>
</evidence>
<evidence type="ECO:0000256" key="2">
    <source>
        <dbReference type="ARBA" id="ARBA00034301"/>
    </source>
</evidence>
<comment type="function">
    <text evidence="2">Counteracts the endogenous Pycsar antiviral defense system. Phosphodiesterase that enables metal-dependent hydrolysis of host cyclic nucleotide Pycsar defense signals such as cCMP and cUMP.</text>
</comment>
<dbReference type="InterPro" id="IPR036866">
    <property type="entry name" value="RibonucZ/Hydroxyglut_hydro"/>
</dbReference>
<accession>A0ABX3H9Z5</accession>
<evidence type="ECO:0000256" key="3">
    <source>
        <dbReference type="ARBA" id="ARBA00048505"/>
    </source>
</evidence>
<keyword evidence="6" id="KW-1185">Reference proteome</keyword>
<dbReference type="SUPFAM" id="SSF56281">
    <property type="entry name" value="Metallo-hydrolase/oxidoreductase"/>
    <property type="match status" value="1"/>
</dbReference>
<dbReference type="SMART" id="SM00849">
    <property type="entry name" value="Lactamase_B"/>
    <property type="match status" value="1"/>
</dbReference>
<dbReference type="CDD" id="cd07721">
    <property type="entry name" value="yflN-like_MBL-fold"/>
    <property type="match status" value="1"/>
</dbReference>
<organism evidence="5 6">
    <name type="scientific">Paenibacillus borealis</name>
    <dbReference type="NCBI Taxonomy" id="160799"/>
    <lineage>
        <taxon>Bacteria</taxon>
        <taxon>Bacillati</taxon>
        <taxon>Bacillota</taxon>
        <taxon>Bacilli</taxon>
        <taxon>Bacillales</taxon>
        <taxon>Paenibacillaceae</taxon>
        <taxon>Paenibacillus</taxon>
    </lineage>
</organism>
<dbReference type="RefSeq" id="WP_076111137.1">
    <property type="nucleotide sequence ID" value="NZ_MPTB01000016.1"/>
</dbReference>
<dbReference type="Proteomes" id="UP000187412">
    <property type="component" value="Unassembled WGS sequence"/>
</dbReference>
<gene>
    <name evidence="5" type="ORF">BSK56_14140</name>
</gene>
<comment type="catalytic activity">
    <reaction evidence="3">
        <text>3',5'-cyclic UMP + H2O = UMP + H(+)</text>
        <dbReference type="Rhea" id="RHEA:70575"/>
        <dbReference type="ChEBI" id="CHEBI:15377"/>
        <dbReference type="ChEBI" id="CHEBI:15378"/>
        <dbReference type="ChEBI" id="CHEBI:57865"/>
        <dbReference type="ChEBI" id="CHEBI:184387"/>
    </reaction>
    <physiologicalReaction direction="left-to-right" evidence="3">
        <dbReference type="Rhea" id="RHEA:70576"/>
    </physiologicalReaction>
</comment>
<dbReference type="PANTHER" id="PTHR42951:SF9">
    <property type="entry name" value="METAL-DEPENDENT HYDROLASE"/>
    <property type="match status" value="1"/>
</dbReference>
<evidence type="ECO:0000313" key="5">
    <source>
        <dbReference type="EMBL" id="OMD47315.1"/>
    </source>
</evidence>